<protein>
    <recommendedName>
        <fullName evidence="5">Glycosyltransferase</fullName>
    </recommendedName>
</protein>
<dbReference type="GO" id="GO:0005992">
    <property type="term" value="P:trehalose biosynthetic process"/>
    <property type="evidence" value="ECO:0007669"/>
    <property type="project" value="InterPro"/>
</dbReference>
<organism evidence="3 4">
    <name type="scientific">Catellatospora bangladeshensis</name>
    <dbReference type="NCBI Taxonomy" id="310355"/>
    <lineage>
        <taxon>Bacteria</taxon>
        <taxon>Bacillati</taxon>
        <taxon>Actinomycetota</taxon>
        <taxon>Actinomycetes</taxon>
        <taxon>Micromonosporales</taxon>
        <taxon>Micromonosporaceae</taxon>
        <taxon>Catellatospora</taxon>
    </lineage>
</organism>
<name>A0A8J3JVP7_9ACTN</name>
<dbReference type="InterPro" id="IPR001830">
    <property type="entry name" value="Glyco_trans_20"/>
</dbReference>
<evidence type="ECO:0000313" key="4">
    <source>
        <dbReference type="Proteomes" id="UP000601223"/>
    </source>
</evidence>
<comment type="similarity">
    <text evidence="1">Belongs to the glycosyltransferase 20 family.</text>
</comment>
<comment type="caution">
    <text evidence="3">The sequence shown here is derived from an EMBL/GenBank/DDBJ whole genome shotgun (WGS) entry which is preliminary data.</text>
</comment>
<dbReference type="AlphaFoldDB" id="A0A8J3JVP7"/>
<dbReference type="Pfam" id="PF00982">
    <property type="entry name" value="Glyco_transf_20"/>
    <property type="match status" value="1"/>
</dbReference>
<feature type="region of interest" description="Disordered" evidence="2">
    <location>
        <begin position="427"/>
        <end position="463"/>
    </location>
</feature>
<gene>
    <name evidence="3" type="ORF">Cba03nite_59230</name>
</gene>
<feature type="compositionally biased region" description="Basic and acidic residues" evidence="2">
    <location>
        <begin position="452"/>
        <end position="463"/>
    </location>
</feature>
<evidence type="ECO:0000256" key="1">
    <source>
        <dbReference type="ARBA" id="ARBA00008799"/>
    </source>
</evidence>
<sequence>MNTTGRYQLIMAADRVPPADSDDCIDHVDAGLSALRAYTDLQAGTWLAADTGKTADSADAAHAAALLRSLCHHQPAAFPEGWFDDYLAVNRRLAATATCLAAEQAVIWVHGHRLQLLPGVMRRLRPDLGIVMQLHSAFPPAELFVRLPEHRELLSGLLGADVVVLPYRRAAANLLDLAGRVHGLPVRDGQIAVGNRRVRVLAYPMPADAAGIRRLARSGPVRARAQQIRAALRVAGPVLLSVAGWDPAEAVEQRLVAFDRFLAEHRPAPATIALLHVGYGEPRTPAEHDHRERVDRLIAKVNGTYAEVGQPVVHYLRAAPDRRELTSLYLACDALLATPDHHGTAAQAHEFVAAHGSAPVVVSELTCDGADLPGAVVVNPHDTAAFSAAIARVAGVSASVPLAGSAGTAPAPEAWARRLMAVVRARAAAPAQANRRRQPATAGSTRPAGHPAPHDNPRKIDAR</sequence>
<dbReference type="Gene3D" id="3.40.50.2000">
    <property type="entry name" value="Glycogen Phosphorylase B"/>
    <property type="match status" value="2"/>
</dbReference>
<reference evidence="3 4" key="1">
    <citation type="submission" date="2021-01" db="EMBL/GenBank/DDBJ databases">
        <title>Whole genome shotgun sequence of Catellatospora bangladeshensis NBRC 107357.</title>
        <authorList>
            <person name="Komaki H."/>
            <person name="Tamura T."/>
        </authorList>
    </citation>
    <scope>NUCLEOTIDE SEQUENCE [LARGE SCALE GENOMIC DNA]</scope>
    <source>
        <strain evidence="3 4">NBRC 107357</strain>
    </source>
</reference>
<keyword evidence="4" id="KW-1185">Reference proteome</keyword>
<dbReference type="RefSeq" id="WP_203753074.1">
    <property type="nucleotide sequence ID" value="NZ_BONF01000039.1"/>
</dbReference>
<evidence type="ECO:0000256" key="2">
    <source>
        <dbReference type="SAM" id="MobiDB-lite"/>
    </source>
</evidence>
<dbReference type="Proteomes" id="UP000601223">
    <property type="component" value="Unassembled WGS sequence"/>
</dbReference>
<evidence type="ECO:0008006" key="5">
    <source>
        <dbReference type="Google" id="ProtNLM"/>
    </source>
</evidence>
<dbReference type="PANTHER" id="PTHR10788">
    <property type="entry name" value="TREHALOSE-6-PHOSPHATE SYNTHASE"/>
    <property type="match status" value="1"/>
</dbReference>
<evidence type="ECO:0000313" key="3">
    <source>
        <dbReference type="EMBL" id="GIF84574.1"/>
    </source>
</evidence>
<dbReference type="PANTHER" id="PTHR10788:SF106">
    <property type="entry name" value="BCDNA.GH08860"/>
    <property type="match status" value="1"/>
</dbReference>
<dbReference type="SUPFAM" id="SSF53756">
    <property type="entry name" value="UDP-Glycosyltransferase/glycogen phosphorylase"/>
    <property type="match status" value="1"/>
</dbReference>
<accession>A0A8J3JVP7</accession>
<dbReference type="EMBL" id="BONF01000039">
    <property type="protein sequence ID" value="GIF84574.1"/>
    <property type="molecule type" value="Genomic_DNA"/>
</dbReference>
<dbReference type="GO" id="GO:0003825">
    <property type="term" value="F:alpha,alpha-trehalose-phosphate synthase (UDP-forming) activity"/>
    <property type="evidence" value="ECO:0007669"/>
    <property type="project" value="TreeGrafter"/>
</dbReference>
<proteinExistence type="inferred from homology"/>